<dbReference type="Pfam" id="PF03629">
    <property type="entry name" value="SASA"/>
    <property type="match status" value="1"/>
</dbReference>
<dbReference type="AlphaFoldDB" id="A0A316EWT6"/>
<dbReference type="PANTHER" id="PTHR22901:SF0">
    <property type="entry name" value="SIALATE O-ACETYLESTERASE"/>
    <property type="match status" value="1"/>
</dbReference>
<organism evidence="3 4">
    <name type="scientific">Arcicella aurantiaca</name>
    <dbReference type="NCBI Taxonomy" id="591202"/>
    <lineage>
        <taxon>Bacteria</taxon>
        <taxon>Pseudomonadati</taxon>
        <taxon>Bacteroidota</taxon>
        <taxon>Cytophagia</taxon>
        <taxon>Cytophagales</taxon>
        <taxon>Flectobacillaceae</taxon>
        <taxon>Arcicella</taxon>
    </lineage>
</organism>
<dbReference type="Gene3D" id="3.40.50.1110">
    <property type="entry name" value="SGNH hydrolase"/>
    <property type="match status" value="1"/>
</dbReference>
<feature type="domain" description="Sialate O-acetylesterase" evidence="2">
    <location>
        <begin position="104"/>
        <end position="359"/>
    </location>
</feature>
<gene>
    <name evidence="3" type="ORF">LV89_01532</name>
</gene>
<dbReference type="GO" id="GO:0005975">
    <property type="term" value="P:carbohydrate metabolic process"/>
    <property type="evidence" value="ECO:0007669"/>
    <property type="project" value="TreeGrafter"/>
</dbReference>
<protein>
    <submittedName>
        <fullName evidence="3">Sialate O-acetylesterase</fullName>
    </submittedName>
</protein>
<evidence type="ECO:0000313" key="3">
    <source>
        <dbReference type="EMBL" id="PWK27641.1"/>
    </source>
</evidence>
<dbReference type="InterPro" id="IPR036514">
    <property type="entry name" value="SGNH_hydro_sf"/>
</dbReference>
<dbReference type="InterPro" id="IPR013783">
    <property type="entry name" value="Ig-like_fold"/>
</dbReference>
<dbReference type="EMBL" id="QGGO01000006">
    <property type="protein sequence ID" value="PWK27641.1"/>
    <property type="molecule type" value="Genomic_DNA"/>
</dbReference>
<dbReference type="GO" id="GO:0001681">
    <property type="term" value="F:sialate O-acetylesterase activity"/>
    <property type="evidence" value="ECO:0007669"/>
    <property type="project" value="InterPro"/>
</dbReference>
<dbReference type="Gene3D" id="2.60.40.10">
    <property type="entry name" value="Immunoglobulins"/>
    <property type="match status" value="1"/>
</dbReference>
<keyword evidence="4" id="KW-1185">Reference proteome</keyword>
<reference evidence="3 4" key="1">
    <citation type="submission" date="2018-05" db="EMBL/GenBank/DDBJ databases">
        <title>Genomic Encyclopedia of Archaeal and Bacterial Type Strains, Phase II (KMG-II): from individual species to whole genera.</title>
        <authorList>
            <person name="Goeker M."/>
        </authorList>
    </citation>
    <scope>NUCLEOTIDE SEQUENCE [LARGE SCALE GENOMIC DNA]</scope>
    <source>
        <strain evidence="3 4">DSM 22214</strain>
    </source>
</reference>
<accession>A0A316EWT6</accession>
<proteinExistence type="predicted"/>
<dbReference type="Proteomes" id="UP000245489">
    <property type="component" value="Unassembled WGS sequence"/>
</dbReference>
<dbReference type="PANTHER" id="PTHR22901">
    <property type="entry name" value="SIALATE O-ACETYLESTERASE"/>
    <property type="match status" value="1"/>
</dbReference>
<comment type="caution">
    <text evidence="3">The sequence shown here is derived from an EMBL/GenBank/DDBJ whole genome shotgun (WGS) entry which is preliminary data.</text>
</comment>
<dbReference type="InterPro" id="IPR039329">
    <property type="entry name" value="SIAE"/>
</dbReference>
<evidence type="ECO:0000259" key="2">
    <source>
        <dbReference type="Pfam" id="PF03629"/>
    </source>
</evidence>
<keyword evidence="1" id="KW-0378">Hydrolase</keyword>
<dbReference type="InterPro" id="IPR005181">
    <property type="entry name" value="SASA"/>
</dbReference>
<sequence length="471" mass="53196">MKQLTLIFLSIFLTNINLNAQIILPRVLGHNMVLQRNKPVQIWGKASVGEQVSVQFAGQNKTTKTDSDGNWSVTLKALKTSNKPSEMVITGKNTIKLQNILVGEVWLCSGQSNMEYTMRKNSKVTRPNVEGQNPVDELQFAKNPNIRIFLVNRKELVKPDSLHRGWSIAKDSALRSFSAVGYFFAKEINLQTDVPIGMISSAIPGSRIEPWISEEAFAESAYYKNQKVDGEPAKFYNPMIRPLEKLAMRGFLWYQGESNCFLKDSTQYTHKLETLIKSWRNAWHDEKMPFYYVQIVPYLYSSSKGKVILDNKTLPTFWEAQANVSKILSKTDYVTTTDLIDSLTELHPSYKWEIGKRLALLALKNDYDKKGIIAQGPEFEKIKIDGDKAIITFKNAENGLLSKDGKALTFFELAANDGHFVKANAQIEGNSVVVTAPNISKPKSVRFAWDETAKPNLFNQAGLPARPFRTK</sequence>
<evidence type="ECO:0000313" key="4">
    <source>
        <dbReference type="Proteomes" id="UP000245489"/>
    </source>
</evidence>
<name>A0A316EWT6_9BACT</name>
<dbReference type="SUPFAM" id="SSF52266">
    <property type="entry name" value="SGNH hydrolase"/>
    <property type="match status" value="1"/>
</dbReference>
<evidence type="ECO:0000256" key="1">
    <source>
        <dbReference type="ARBA" id="ARBA00022801"/>
    </source>
</evidence>
<dbReference type="RefSeq" id="WP_170117754.1">
    <property type="nucleotide sequence ID" value="NZ_QGGO01000006.1"/>
</dbReference>